<dbReference type="PANTHER" id="PTHR32089:SF112">
    <property type="entry name" value="LYSOZYME-LIKE PROTEIN-RELATED"/>
    <property type="match status" value="1"/>
</dbReference>
<dbReference type="SMART" id="SM00283">
    <property type="entry name" value="MA"/>
    <property type="match status" value="1"/>
</dbReference>
<evidence type="ECO:0000313" key="4">
    <source>
        <dbReference type="EMBL" id="MFE8701109.1"/>
    </source>
</evidence>
<dbReference type="Proteomes" id="UP001601059">
    <property type="component" value="Unassembled WGS sequence"/>
</dbReference>
<evidence type="ECO:0000259" key="3">
    <source>
        <dbReference type="PROSITE" id="PS50111"/>
    </source>
</evidence>
<dbReference type="EMBL" id="JBIACK010000004">
    <property type="protein sequence ID" value="MFE8701109.1"/>
    <property type="molecule type" value="Genomic_DNA"/>
</dbReference>
<organism evidence="4 5">
    <name type="scientific">Cytobacillus spartinae</name>
    <dbReference type="NCBI Taxonomy" id="3299023"/>
    <lineage>
        <taxon>Bacteria</taxon>
        <taxon>Bacillati</taxon>
        <taxon>Bacillota</taxon>
        <taxon>Bacilli</taxon>
        <taxon>Bacillales</taxon>
        <taxon>Bacillaceae</taxon>
        <taxon>Cytobacillus</taxon>
    </lineage>
</organism>
<evidence type="ECO:0000256" key="1">
    <source>
        <dbReference type="ARBA" id="ARBA00023224"/>
    </source>
</evidence>
<keyword evidence="5" id="KW-1185">Reference proteome</keyword>
<reference evidence="4 5" key="1">
    <citation type="submission" date="2024-08" db="EMBL/GenBank/DDBJ databases">
        <title>Two novel Cytobacillus novel species.</title>
        <authorList>
            <person name="Liu G."/>
        </authorList>
    </citation>
    <scope>NUCLEOTIDE SEQUENCE [LARGE SCALE GENOMIC DNA]</scope>
    <source>
        <strain evidence="4 5">FJAT-54145</strain>
    </source>
</reference>
<evidence type="ECO:0000313" key="5">
    <source>
        <dbReference type="Proteomes" id="UP001601059"/>
    </source>
</evidence>
<dbReference type="RefSeq" id="WP_389361196.1">
    <property type="nucleotide sequence ID" value="NZ_JBIACK010000004.1"/>
</dbReference>
<protein>
    <submittedName>
        <fullName evidence="4">Methyl-accepting chemotaxis protein</fullName>
    </submittedName>
</protein>
<proteinExistence type="predicted"/>
<name>A0ABW6KBK1_9BACI</name>
<dbReference type="PANTHER" id="PTHR32089">
    <property type="entry name" value="METHYL-ACCEPTING CHEMOTAXIS PROTEIN MCPB"/>
    <property type="match status" value="1"/>
</dbReference>
<dbReference type="Pfam" id="PF00015">
    <property type="entry name" value="MCPsignal"/>
    <property type="match status" value="1"/>
</dbReference>
<comment type="caution">
    <text evidence="4">The sequence shown here is derived from an EMBL/GenBank/DDBJ whole genome shotgun (WGS) entry which is preliminary data.</text>
</comment>
<feature type="domain" description="Methyl-accepting transducer" evidence="3">
    <location>
        <begin position="1"/>
        <end position="160"/>
    </location>
</feature>
<dbReference type="InterPro" id="IPR004089">
    <property type="entry name" value="MCPsignal_dom"/>
</dbReference>
<dbReference type="PROSITE" id="PS50111">
    <property type="entry name" value="CHEMOTAXIS_TRANSDUC_2"/>
    <property type="match status" value="1"/>
</dbReference>
<evidence type="ECO:0000256" key="2">
    <source>
        <dbReference type="PROSITE-ProRule" id="PRU00284"/>
    </source>
</evidence>
<keyword evidence="1 2" id="KW-0807">Transducer</keyword>
<dbReference type="Gene3D" id="1.10.287.950">
    <property type="entry name" value="Methyl-accepting chemotaxis protein"/>
    <property type="match status" value="1"/>
</dbReference>
<dbReference type="SUPFAM" id="SSF58104">
    <property type="entry name" value="Methyl-accepting chemotaxis protein (MCP) signaling domain"/>
    <property type="match status" value="1"/>
</dbReference>
<accession>A0ABW6KBK1</accession>
<gene>
    <name evidence="4" type="ORF">ACFYKX_10940</name>
</gene>
<sequence length="160" mass="17039">MQTLSSDLAQSLSSITQVADSYSQSAVNLHEHQEVIVNAIDTLKAGSQKISKLSDFVMQVSSKTNLLGLNAAIEAARAGEAGRGFSVVAQEVRKLADEAKGSSQEIQEMIASITNQIENISSQVQETMNISQDQAASAEEVAALIQDVKEVAVRLKAQAH</sequence>